<proteinExistence type="predicted"/>
<feature type="transmembrane region" description="Helical" evidence="2">
    <location>
        <begin position="44"/>
        <end position="62"/>
    </location>
</feature>
<reference evidence="3 4" key="1">
    <citation type="submission" date="2015-03" db="EMBL/GenBank/DDBJ databases">
        <title>Caedibacter varicaedens, whole genome shotgun sequence.</title>
        <authorList>
            <person name="Suzuki H."/>
            <person name="Dapper A.L."/>
            <person name="Gibson A.K."/>
            <person name="Jackson C."/>
            <person name="Lee H."/>
            <person name="Pejaver V.R."/>
            <person name="Doak T."/>
            <person name="Lynch M."/>
        </authorList>
    </citation>
    <scope>NUCLEOTIDE SEQUENCE [LARGE SCALE GENOMIC DNA]</scope>
</reference>
<organism evidence="3 4">
    <name type="scientific">Caedimonas varicaedens</name>
    <dbReference type="NCBI Taxonomy" id="1629334"/>
    <lineage>
        <taxon>Bacteria</taxon>
        <taxon>Pseudomonadati</taxon>
        <taxon>Pseudomonadota</taxon>
        <taxon>Alphaproteobacteria</taxon>
        <taxon>Holosporales</taxon>
        <taxon>Caedimonadaceae</taxon>
        <taxon>Caedimonas</taxon>
    </lineage>
</organism>
<feature type="region of interest" description="Disordered" evidence="1">
    <location>
        <begin position="87"/>
        <end position="113"/>
    </location>
</feature>
<evidence type="ECO:0000256" key="1">
    <source>
        <dbReference type="SAM" id="MobiDB-lite"/>
    </source>
</evidence>
<keyword evidence="2" id="KW-0812">Transmembrane</keyword>
<accession>A0A0K8MD26</accession>
<dbReference type="Proteomes" id="UP000036771">
    <property type="component" value="Unassembled WGS sequence"/>
</dbReference>
<dbReference type="EMBL" id="BBVC01000018">
    <property type="protein sequence ID" value="GAO97794.1"/>
    <property type="molecule type" value="Genomic_DNA"/>
</dbReference>
<evidence type="ECO:0000313" key="4">
    <source>
        <dbReference type="Proteomes" id="UP000036771"/>
    </source>
</evidence>
<protein>
    <submittedName>
        <fullName evidence="3">Uncharacterized protein</fullName>
    </submittedName>
</protein>
<dbReference type="OrthoDB" id="7340250at2"/>
<evidence type="ECO:0000313" key="3">
    <source>
        <dbReference type="EMBL" id="GAO97794.1"/>
    </source>
</evidence>
<keyword evidence="4" id="KW-1185">Reference proteome</keyword>
<feature type="region of interest" description="Disordered" evidence="1">
    <location>
        <begin position="1"/>
        <end position="22"/>
    </location>
</feature>
<feature type="compositionally biased region" description="Low complexity" evidence="1">
    <location>
        <begin position="1"/>
        <end position="13"/>
    </location>
</feature>
<comment type="caution">
    <text evidence="3">The sequence shown here is derived from an EMBL/GenBank/DDBJ whole genome shotgun (WGS) entry which is preliminary data.</text>
</comment>
<feature type="compositionally biased region" description="Basic and acidic residues" evidence="1">
    <location>
        <begin position="89"/>
        <end position="110"/>
    </location>
</feature>
<name>A0A0K8MD26_9PROT</name>
<keyword evidence="2" id="KW-1133">Transmembrane helix</keyword>
<dbReference type="AlphaFoldDB" id="A0A0K8MD26"/>
<gene>
    <name evidence="3" type="ORF">Cva_00434</name>
</gene>
<dbReference type="STRING" id="1629334.Cva_00434"/>
<evidence type="ECO:0000256" key="2">
    <source>
        <dbReference type="SAM" id="Phobius"/>
    </source>
</evidence>
<keyword evidence="2" id="KW-0472">Membrane</keyword>
<sequence>MKSSKTPSKSSGKNDVTNVLEDSSSSESKTKCFSKNLVQCRQKIWLVTGGIIVIALLLGLIIQSLQKKGNSEDTVLGQSLKDSSLLSEFQKETTSSHKSENHENSLRHESFSSSNLPTLVAKTGSETIPPSGQVDGALDDKVRILEERLLVLEKIHERAPQVWQSYHMLLVVLSSEEPFENELNDFKKLTLHNLKITKAVESLEPYAKSGIPTFEKLIKSFGEVKGEIFSAYAQNLSWWEKAKLHLKNLIDIRRTDGKQEELSSPAEIVQQAIQGLSQKKLEQAIFLLSSLKRDNTPILNAWLTHAQAIQEMSKARYLLKNQIFLEMISPQ</sequence>